<evidence type="ECO:0000256" key="5">
    <source>
        <dbReference type="SAM" id="MobiDB-lite"/>
    </source>
</evidence>
<gene>
    <name evidence="9 11" type="primary">Ceacam1</name>
</gene>
<dbReference type="SMART" id="SM00408">
    <property type="entry name" value="IGc2"/>
    <property type="match status" value="1"/>
</dbReference>
<keyword evidence="12" id="KW-1267">Proteomics identification</keyword>
<feature type="compositionally biased region" description="Basic and acidic residues" evidence="5">
    <location>
        <begin position="278"/>
        <end position="288"/>
    </location>
</feature>
<feature type="transmembrane region" description="Helical" evidence="6">
    <location>
        <begin position="247"/>
        <end position="270"/>
    </location>
</feature>
<protein>
    <submittedName>
        <fullName evidence="9">CEA cell adhesion molecule 1</fullName>
    </submittedName>
</protein>
<dbReference type="InterPro" id="IPR003599">
    <property type="entry name" value="Ig_sub"/>
</dbReference>
<keyword evidence="10" id="KW-1185">Reference proteome</keyword>
<feature type="signal peptide" evidence="7">
    <location>
        <begin position="1"/>
        <end position="34"/>
    </location>
</feature>
<feature type="compositionally biased region" description="Polar residues" evidence="5">
    <location>
        <begin position="311"/>
        <end position="334"/>
    </location>
</feature>
<keyword evidence="6" id="KW-1133">Transmembrane helix</keyword>
<dbReference type="Ensembl" id="ENSRNOT00000111729.2">
    <property type="protein sequence ID" value="ENSRNOP00000089582.1"/>
    <property type="gene ID" value="ENSRNOG00000020578.10"/>
</dbReference>
<dbReference type="PROSITE" id="PS50835">
    <property type="entry name" value="IG_LIKE"/>
    <property type="match status" value="1"/>
</dbReference>
<evidence type="ECO:0000259" key="8">
    <source>
        <dbReference type="PROSITE" id="PS50835"/>
    </source>
</evidence>
<dbReference type="Pfam" id="PF07686">
    <property type="entry name" value="V-set"/>
    <property type="match status" value="1"/>
</dbReference>
<dbReference type="FunFam" id="2.60.40.10:FF:000340">
    <property type="entry name" value="Carcinoembryonic antigen-related cell adhesion molecule 1"/>
    <property type="match status" value="1"/>
</dbReference>
<feature type="chain" id="PRO_5035225523" evidence="7">
    <location>
        <begin position="35"/>
        <end position="341"/>
    </location>
</feature>
<dbReference type="InterPro" id="IPR003598">
    <property type="entry name" value="Ig_sub2"/>
</dbReference>
<evidence type="ECO:0000313" key="11">
    <source>
        <dbReference type="RGD" id="67396"/>
    </source>
</evidence>
<proteinExistence type="evidence at protein level"/>
<dbReference type="InterPro" id="IPR050831">
    <property type="entry name" value="CEA_cell_adhesion"/>
</dbReference>
<organism evidence="9 10">
    <name type="scientific">Rattus norvegicus</name>
    <name type="common">Rat</name>
    <dbReference type="NCBI Taxonomy" id="10116"/>
    <lineage>
        <taxon>Eukaryota</taxon>
        <taxon>Metazoa</taxon>
        <taxon>Chordata</taxon>
        <taxon>Craniata</taxon>
        <taxon>Vertebrata</taxon>
        <taxon>Euteleostomi</taxon>
        <taxon>Mammalia</taxon>
        <taxon>Eutheria</taxon>
        <taxon>Euarchontoglires</taxon>
        <taxon>Glires</taxon>
        <taxon>Rodentia</taxon>
        <taxon>Myomorpha</taxon>
        <taxon>Muroidea</taxon>
        <taxon>Muridae</taxon>
        <taxon>Murinae</taxon>
        <taxon>Rattus</taxon>
    </lineage>
</organism>
<dbReference type="CDD" id="cd05740">
    <property type="entry name" value="IgI_hCEACAM_2_4_6_like"/>
    <property type="match status" value="1"/>
</dbReference>
<dbReference type="InterPro" id="IPR036179">
    <property type="entry name" value="Ig-like_dom_sf"/>
</dbReference>
<dbReference type="RGD" id="67396">
    <property type="gene designation" value="Ceacam1"/>
</dbReference>
<dbReference type="PANTHER" id="PTHR44427">
    <property type="entry name" value="CARCINOEMBRYONIC ANTIGEN-RELATED CELL ADHESION MOLECULE 19"/>
    <property type="match status" value="1"/>
</dbReference>
<evidence type="ECO:0000313" key="9">
    <source>
        <dbReference type="Ensembl" id="ENSRNOP00000089582.1"/>
    </source>
</evidence>
<evidence type="ECO:0000256" key="2">
    <source>
        <dbReference type="ARBA" id="ARBA00023180"/>
    </source>
</evidence>
<evidence type="ECO:0000256" key="3">
    <source>
        <dbReference type="ARBA" id="ARBA00023319"/>
    </source>
</evidence>
<accession>A0A8I6ACX8</accession>
<dbReference type="SUPFAM" id="SSF48726">
    <property type="entry name" value="Immunoglobulin"/>
    <property type="match status" value="2"/>
</dbReference>
<feature type="region of interest" description="Disordered" evidence="5">
    <location>
        <begin position="277"/>
        <end position="341"/>
    </location>
</feature>
<dbReference type="Pfam" id="PF13927">
    <property type="entry name" value="Ig_3"/>
    <property type="match status" value="1"/>
</dbReference>
<dbReference type="InterPro" id="IPR007110">
    <property type="entry name" value="Ig-like_dom"/>
</dbReference>
<dbReference type="GeneTree" id="ENSGT01100000263479"/>
<evidence type="ECO:0000256" key="6">
    <source>
        <dbReference type="SAM" id="Phobius"/>
    </source>
</evidence>
<dbReference type="InterPro" id="IPR013783">
    <property type="entry name" value="Ig-like_fold"/>
</dbReference>
<evidence type="ECO:0000313" key="10">
    <source>
        <dbReference type="Proteomes" id="UP000002494"/>
    </source>
</evidence>
<comment type="similarity">
    <text evidence="4">Belongs to the immunoglobulin superfamily. CEA family.</text>
</comment>
<dbReference type="Gene3D" id="2.60.40.10">
    <property type="entry name" value="Immunoglobulins"/>
    <property type="match status" value="2"/>
</dbReference>
<dbReference type="InterPro" id="IPR013106">
    <property type="entry name" value="Ig_V-set"/>
</dbReference>
<dbReference type="CDD" id="cd05774">
    <property type="entry name" value="IgV_CEACAM_D1"/>
    <property type="match status" value="1"/>
</dbReference>
<feature type="domain" description="Ig-like" evidence="8">
    <location>
        <begin position="147"/>
        <end position="225"/>
    </location>
</feature>
<evidence type="ECO:0000256" key="7">
    <source>
        <dbReference type="SAM" id="SignalP"/>
    </source>
</evidence>
<reference evidence="9" key="3">
    <citation type="submission" date="2025-09" db="UniProtKB">
        <authorList>
            <consortium name="Ensembl"/>
        </authorList>
    </citation>
    <scope>IDENTIFICATION</scope>
    <source>
        <strain evidence="9">Brown Norway</strain>
    </source>
</reference>
<dbReference type="FunFam" id="2.60.40.10:FF:000244">
    <property type="entry name" value="carcinoembryonic antigen-related cell adhesion molecule 16"/>
    <property type="match status" value="1"/>
</dbReference>
<keyword evidence="3" id="KW-0393">Immunoglobulin domain</keyword>
<evidence type="ECO:0007829" key="12">
    <source>
        <dbReference type="PeptideAtlas" id="A0A8I6ACX8"/>
    </source>
</evidence>
<dbReference type="PANTHER" id="PTHR44427:SF1">
    <property type="entry name" value="CARCINOEMBRYONIC ANTIGEN-RELATED CELL ADHESION MOLECULE 1"/>
    <property type="match status" value="1"/>
</dbReference>
<name>A0A8I6ACX8_RAT</name>
<keyword evidence="6" id="KW-0472">Membrane</keyword>
<reference evidence="9" key="2">
    <citation type="submission" date="2025-08" db="UniProtKB">
        <authorList>
            <consortium name="Ensembl"/>
        </authorList>
    </citation>
    <scope>IDENTIFICATION</scope>
    <source>
        <strain evidence="9">Brown Norway</strain>
    </source>
</reference>
<keyword evidence="6" id="KW-0812">Transmembrane</keyword>
<dbReference type="Proteomes" id="UP000002494">
    <property type="component" value="Chromosome 1"/>
</dbReference>
<dbReference type="AlphaFoldDB" id="A0A8I6ACX8"/>
<evidence type="ECO:0000256" key="4">
    <source>
        <dbReference type="ARBA" id="ARBA00038222"/>
    </source>
</evidence>
<keyword evidence="2" id="KW-0325">Glycoprotein</keyword>
<sequence length="341" mass="37584">MELASARLLRGQIPWRGLLLTASLLTYWSPLTTAQVTVDAVPPNVVEEKSVLLLAHNLPQEFQVFYWYKGTTLNPDSEIARYIRSDNMSKTGPAYSGRETIYSNGSLFFQNVNKTDERAYTLSVFDQQFNPIQTSVQFRVYQPVTQPSIQITNTTVKELGSVTLTCFSKDTGVSVRWLFNSQSLQLTDRMTLSQDNSTLRIDPIKREDAGDYQCEISNPVSFRISHPIKLDVIPDPTQGNSGLSEGAIAGIVIGSVAGVALIAALAYFLYSRKTGGGSDHRDLTEHKPSTSSHNLGPSDDSPNKVDDVSYSVLNFNAQQSKRPTSASSSPTETVYSVVKKK</sequence>
<reference evidence="9" key="1">
    <citation type="submission" date="2024-01" db="EMBL/GenBank/DDBJ databases">
        <title>GRCr8: a new rat reference genome assembly contstructed from accurate long reads and long range scaffolding.</title>
        <authorList>
            <person name="Doris P.A."/>
            <person name="Kalbfleisch T."/>
            <person name="Li K."/>
            <person name="Howe K."/>
            <person name="Wood J."/>
        </authorList>
    </citation>
    <scope>NUCLEOTIDE SEQUENCE [LARGE SCALE GENOMIC DNA]</scope>
    <source>
        <strain evidence="9">Brown Norway</strain>
    </source>
</reference>
<evidence type="ECO:0000256" key="1">
    <source>
        <dbReference type="ARBA" id="ARBA00022729"/>
    </source>
</evidence>
<keyword evidence="1 7" id="KW-0732">Signal</keyword>
<dbReference type="SMART" id="SM00409">
    <property type="entry name" value="IG"/>
    <property type="match status" value="2"/>
</dbReference>